<dbReference type="OrthoDB" id="849222at2759"/>
<evidence type="ECO:0000256" key="1">
    <source>
        <dbReference type="ARBA" id="ARBA00022679"/>
    </source>
</evidence>
<dbReference type="Pfam" id="PF02458">
    <property type="entry name" value="Transferase"/>
    <property type="match status" value="1"/>
</dbReference>
<protein>
    <recommendedName>
        <fullName evidence="4">HXXXD-type acyl-transferase family protein</fullName>
    </recommendedName>
</protein>
<dbReference type="InterPro" id="IPR051283">
    <property type="entry name" value="Sec_Metabolite_Acyltrans"/>
</dbReference>
<evidence type="ECO:0000313" key="2">
    <source>
        <dbReference type="EMBL" id="KAG6782211.1"/>
    </source>
</evidence>
<dbReference type="Proteomes" id="UP000886885">
    <property type="component" value="Chromosome 3A"/>
</dbReference>
<dbReference type="AlphaFoldDB" id="A0A8X8CZZ8"/>
<accession>A0A8X8CZZ8</accession>
<dbReference type="PANTHER" id="PTHR31896">
    <property type="entry name" value="FAMILY REGULATORY PROTEIN, PUTATIVE (AFU_ORTHOLOGUE AFUA_3G14730)-RELATED"/>
    <property type="match status" value="1"/>
</dbReference>
<dbReference type="GO" id="GO:0016740">
    <property type="term" value="F:transferase activity"/>
    <property type="evidence" value="ECO:0007669"/>
    <property type="project" value="UniProtKB-KW"/>
</dbReference>
<dbReference type="EMBL" id="JAAWWB010000005">
    <property type="protein sequence ID" value="KAG6782211.1"/>
    <property type="molecule type" value="Genomic_DNA"/>
</dbReference>
<gene>
    <name evidence="2" type="ORF">POTOM_011605</name>
</gene>
<comment type="caution">
    <text evidence="2">The sequence shown here is derived from an EMBL/GenBank/DDBJ whole genome shotgun (WGS) entry which is preliminary data.</text>
</comment>
<name>A0A8X8CZZ8_POPTO</name>
<keyword evidence="3" id="KW-1185">Reference proteome</keyword>
<proteinExistence type="predicted"/>
<dbReference type="PANTHER" id="PTHR31896:SF43">
    <property type="entry name" value="PROTEIN ENHANCED PSEUDOMONAS SUSCEPTIBILITY 1"/>
    <property type="match status" value="1"/>
</dbReference>
<evidence type="ECO:0000313" key="3">
    <source>
        <dbReference type="Proteomes" id="UP000886885"/>
    </source>
</evidence>
<keyword evidence="1" id="KW-0808">Transferase</keyword>
<organism evidence="2 3">
    <name type="scientific">Populus tomentosa</name>
    <name type="common">Chinese white poplar</name>
    <dbReference type="NCBI Taxonomy" id="118781"/>
    <lineage>
        <taxon>Eukaryota</taxon>
        <taxon>Viridiplantae</taxon>
        <taxon>Streptophyta</taxon>
        <taxon>Embryophyta</taxon>
        <taxon>Tracheophyta</taxon>
        <taxon>Spermatophyta</taxon>
        <taxon>Magnoliopsida</taxon>
        <taxon>eudicotyledons</taxon>
        <taxon>Gunneridae</taxon>
        <taxon>Pentapetalae</taxon>
        <taxon>rosids</taxon>
        <taxon>fabids</taxon>
        <taxon>Malpighiales</taxon>
        <taxon>Salicaceae</taxon>
        <taxon>Saliceae</taxon>
        <taxon>Populus</taxon>
    </lineage>
</organism>
<reference evidence="2" key="1">
    <citation type="journal article" date="2020" name="bioRxiv">
        <title>Hybrid origin of Populus tomentosa Carr. identified through genome sequencing and phylogenomic analysis.</title>
        <authorList>
            <person name="An X."/>
            <person name="Gao K."/>
            <person name="Chen Z."/>
            <person name="Li J."/>
            <person name="Yang X."/>
            <person name="Yang X."/>
            <person name="Zhou J."/>
            <person name="Guo T."/>
            <person name="Zhao T."/>
            <person name="Huang S."/>
            <person name="Miao D."/>
            <person name="Khan W.U."/>
            <person name="Rao P."/>
            <person name="Ye M."/>
            <person name="Lei B."/>
            <person name="Liao W."/>
            <person name="Wang J."/>
            <person name="Ji L."/>
            <person name="Li Y."/>
            <person name="Guo B."/>
            <person name="Mustafa N.S."/>
            <person name="Li S."/>
            <person name="Yun Q."/>
            <person name="Keller S.R."/>
            <person name="Mao J."/>
            <person name="Zhang R."/>
            <person name="Strauss S.H."/>
        </authorList>
    </citation>
    <scope>NUCLEOTIDE SEQUENCE</scope>
    <source>
        <strain evidence="2">GM15</strain>
        <tissue evidence="2">Leaf</tissue>
    </source>
</reference>
<sequence length="614" mass="68136">MNCGGLYQVKSSLPANSSSMWRNNGMETFSRSSREEDDEEALKWAAIERLPTYSRLRKGLLTTPQGEACEIDIHKLGFQERKNLMERLVKVAETDNEKVGIEIPTVEGSLNYLRILPTRKKRMHVLNDNDIAFTFINISVFLFFLLEKRRAKFHSQSLKGRSIAENPSSDKKFNMENIRLLSTSMVQATTDKVTDERIELTQCDLKLLLVGAIQKGLLFLKPESLEDQNSLIQHLKISLSRTLDFFYPLAGRLATVEHDDNTVSFFIDCNNAGAQFVHAAADGVSMADILRPVYVPPILHSFFPLNGVLNYEVVSKPLLAVQVTELVDGIFVGCTMNHAAVDGTSFWNFFNSWSEIHRGLDHISKTPVLERWSLLNGSISPPIRLPLSVIKNNSDSFIPSPLQERVFHFTKGKIAMLKAKANSEAATTSISSLQSLLAHIWRATTRARLVEHGKEIDLRLFIGLRARLQPPLPESYCGNAIVFGIVTLRTGAILEQGLGFVALEINKVVSSYEKNKVADALASVLKNPSPLTMTGLGLIHSLGISSSPRHNVYGTDFGWGRPVAVRSGPGNKFDGKVTLFPGPEEGSVDIEFSLLPETLKALGNDLEFMDAVTI</sequence>
<evidence type="ECO:0008006" key="4">
    <source>
        <dbReference type="Google" id="ProtNLM"/>
    </source>
</evidence>